<sequence length="40" mass="4577">MRQKPGTKQSPGEKIVKDILRATRKQFSVVRDFVTDCSLI</sequence>
<accession>A0A1M4MZX3</accession>
<proteinExistence type="predicted"/>
<protein>
    <submittedName>
        <fullName evidence="1">Pputative transposase IS3/IS911</fullName>
    </submittedName>
</protein>
<name>A0A1M4MZX3_9RHOB</name>
<dbReference type="AlphaFoldDB" id="A0A1M4MZX3"/>
<dbReference type="EMBL" id="FMJB01000053">
    <property type="protein sequence ID" value="SCM68162.1"/>
    <property type="molecule type" value="Genomic_DNA"/>
</dbReference>
<keyword evidence="2" id="KW-1185">Reference proteome</keyword>
<evidence type="ECO:0000313" key="2">
    <source>
        <dbReference type="Proteomes" id="UP000184085"/>
    </source>
</evidence>
<gene>
    <name evidence="1" type="ORF">KARMA_2374</name>
</gene>
<evidence type="ECO:0000313" key="1">
    <source>
        <dbReference type="EMBL" id="SCM68162.1"/>
    </source>
</evidence>
<reference evidence="2" key="1">
    <citation type="submission" date="2016-09" db="EMBL/GenBank/DDBJ databases">
        <authorList>
            <person name="Wibberg D."/>
        </authorList>
    </citation>
    <scope>NUCLEOTIDE SEQUENCE [LARGE SCALE GENOMIC DNA]</scope>
</reference>
<dbReference type="Proteomes" id="UP000184085">
    <property type="component" value="Unassembled WGS sequence"/>
</dbReference>
<organism evidence="1 2">
    <name type="scientific">Donghicola eburneus</name>
    <dbReference type="NCBI Taxonomy" id="393278"/>
    <lineage>
        <taxon>Bacteria</taxon>
        <taxon>Pseudomonadati</taxon>
        <taxon>Pseudomonadota</taxon>
        <taxon>Alphaproteobacteria</taxon>
        <taxon>Rhodobacterales</taxon>
        <taxon>Roseobacteraceae</taxon>
        <taxon>Donghicola</taxon>
    </lineage>
</organism>